<gene>
    <name evidence="1" type="ORF">JYQ75_05725</name>
</gene>
<comment type="caution">
    <text evidence="1">The sequence shown here is derived from an EMBL/GenBank/DDBJ whole genome shotgun (WGS) entry which is preliminary data.</text>
</comment>
<evidence type="ECO:0000313" key="2">
    <source>
        <dbReference type="Proteomes" id="UP001315001"/>
    </source>
</evidence>
<sequence>MEITKKIPVPTLALQGKWDSINIGVGVIAALGDPSHICLLRNMKEKSLAVVACDGKDNMSIRVPEGFLELHKSFKIHSKQFVYETLTGWGLNPEKTYSFKGKYLEEQKMLVFCLKNADL</sequence>
<accession>A0ABS3ZHW8</accession>
<dbReference type="Proteomes" id="UP001315001">
    <property type="component" value="Unassembled WGS sequence"/>
</dbReference>
<dbReference type="EMBL" id="JAFIQO010000111">
    <property type="protein sequence ID" value="MBP0056900.1"/>
    <property type="molecule type" value="Genomic_DNA"/>
</dbReference>
<dbReference type="RefSeq" id="WP_209293354.1">
    <property type="nucleotide sequence ID" value="NZ_JAFIQO010000111.1"/>
</dbReference>
<name>A0ABS3ZHW8_9FIRM</name>
<organism evidence="1 2">
    <name type="scientific">Anaerobutyricum soehngenii</name>
    <dbReference type="NCBI Taxonomy" id="105843"/>
    <lineage>
        <taxon>Bacteria</taxon>
        <taxon>Bacillati</taxon>
        <taxon>Bacillota</taxon>
        <taxon>Clostridia</taxon>
        <taxon>Lachnospirales</taxon>
        <taxon>Lachnospiraceae</taxon>
        <taxon>Anaerobutyricum</taxon>
    </lineage>
</organism>
<proteinExistence type="predicted"/>
<protein>
    <submittedName>
        <fullName evidence="1">Uncharacterized protein</fullName>
    </submittedName>
</protein>
<evidence type="ECO:0000313" key="1">
    <source>
        <dbReference type="EMBL" id="MBP0056900.1"/>
    </source>
</evidence>
<reference evidence="1 2" key="1">
    <citation type="submission" date="2021-02" db="EMBL/GenBank/DDBJ databases">
        <title>Lactate utilizing bacteria of the human gut.</title>
        <authorList>
            <person name="Sheridan P.O."/>
        </authorList>
    </citation>
    <scope>NUCLEOTIDE SEQUENCE [LARGE SCALE GENOMIC DNA]</scope>
    <source>
        <strain evidence="1 2">HTF-83D</strain>
    </source>
</reference>
<keyword evidence="2" id="KW-1185">Reference proteome</keyword>